<feature type="transmembrane region" description="Helical" evidence="6">
    <location>
        <begin position="65"/>
        <end position="86"/>
    </location>
</feature>
<keyword evidence="2 6" id="KW-0812">Transmembrane</keyword>
<accession>A0A2K1KBB6</accession>
<organism evidence="8">
    <name type="scientific">Physcomitrium patens</name>
    <name type="common">Spreading-leaved earth moss</name>
    <name type="synonym">Physcomitrella patens</name>
    <dbReference type="NCBI Taxonomy" id="3218"/>
    <lineage>
        <taxon>Eukaryota</taxon>
        <taxon>Viridiplantae</taxon>
        <taxon>Streptophyta</taxon>
        <taxon>Embryophyta</taxon>
        <taxon>Bryophyta</taxon>
        <taxon>Bryophytina</taxon>
        <taxon>Bryopsida</taxon>
        <taxon>Funariidae</taxon>
        <taxon>Funariales</taxon>
        <taxon>Funariaceae</taxon>
        <taxon>Physcomitrium</taxon>
    </lineage>
</organism>
<evidence type="ECO:0000313" key="10">
    <source>
        <dbReference type="Proteomes" id="UP000006727"/>
    </source>
</evidence>
<keyword evidence="5" id="KW-0927">Auxin signaling pathway</keyword>
<reference evidence="8 10" key="1">
    <citation type="journal article" date="2008" name="Science">
        <title>The Physcomitrella genome reveals evolutionary insights into the conquest of land by plants.</title>
        <authorList>
            <person name="Rensing S."/>
            <person name="Lang D."/>
            <person name="Zimmer A."/>
            <person name="Terry A."/>
            <person name="Salamov A."/>
            <person name="Shapiro H."/>
            <person name="Nishiyama T."/>
            <person name="Perroud P.-F."/>
            <person name="Lindquist E."/>
            <person name="Kamisugi Y."/>
            <person name="Tanahashi T."/>
            <person name="Sakakibara K."/>
            <person name="Fujita T."/>
            <person name="Oishi K."/>
            <person name="Shin-I T."/>
            <person name="Kuroki Y."/>
            <person name="Toyoda A."/>
            <person name="Suzuki Y."/>
            <person name="Hashimoto A."/>
            <person name="Yamaguchi K."/>
            <person name="Sugano A."/>
            <person name="Kohara Y."/>
            <person name="Fujiyama A."/>
            <person name="Anterola A."/>
            <person name="Aoki S."/>
            <person name="Ashton N."/>
            <person name="Barbazuk W.B."/>
            <person name="Barker E."/>
            <person name="Bennetzen J."/>
            <person name="Bezanilla M."/>
            <person name="Blankenship R."/>
            <person name="Cho S.H."/>
            <person name="Dutcher S."/>
            <person name="Estelle M."/>
            <person name="Fawcett J.A."/>
            <person name="Gundlach H."/>
            <person name="Hanada K."/>
            <person name="Heyl A."/>
            <person name="Hicks K.A."/>
            <person name="Hugh J."/>
            <person name="Lohr M."/>
            <person name="Mayer K."/>
            <person name="Melkozernov A."/>
            <person name="Murata T."/>
            <person name="Nelson D."/>
            <person name="Pils B."/>
            <person name="Prigge M."/>
            <person name="Reiss B."/>
            <person name="Renner T."/>
            <person name="Rombauts S."/>
            <person name="Rushton P."/>
            <person name="Sanderfoot A."/>
            <person name="Schween G."/>
            <person name="Shiu S.-H."/>
            <person name="Stueber K."/>
            <person name="Theodoulou F.L."/>
            <person name="Tu H."/>
            <person name="Van de Peer Y."/>
            <person name="Verrier P.J."/>
            <person name="Waters E."/>
            <person name="Wood A."/>
            <person name="Yang L."/>
            <person name="Cove D."/>
            <person name="Cuming A."/>
            <person name="Hasebe M."/>
            <person name="Lucas S."/>
            <person name="Mishler D.B."/>
            <person name="Reski R."/>
            <person name="Grigoriev I."/>
            <person name="Quatrano R.S."/>
            <person name="Boore J.L."/>
        </authorList>
    </citation>
    <scope>NUCLEOTIDE SEQUENCE [LARGE SCALE GENOMIC DNA]</scope>
    <source>
        <strain evidence="9 10">cv. Gransden 2004</strain>
    </source>
</reference>
<keyword evidence="3 6" id="KW-1133">Transmembrane helix</keyword>
<evidence type="ECO:0000256" key="3">
    <source>
        <dbReference type="ARBA" id="ARBA00022989"/>
    </source>
</evidence>
<feature type="transmembrane region" description="Helical" evidence="6">
    <location>
        <begin position="210"/>
        <end position="230"/>
    </location>
</feature>
<keyword evidence="7" id="KW-0732">Signal</keyword>
<name>A0A2K1KBB6_PHYPA</name>
<dbReference type="PANTHER" id="PTHR31419">
    <property type="entry name" value="PROTEIN PIN-LIKES 2"/>
    <property type="match status" value="1"/>
</dbReference>
<proteinExistence type="predicted"/>
<protein>
    <submittedName>
        <fullName evidence="8 9">Uncharacterized protein</fullName>
    </submittedName>
</protein>
<dbReference type="GO" id="GO:0016020">
    <property type="term" value="C:membrane"/>
    <property type="evidence" value="ECO:0007669"/>
    <property type="project" value="UniProtKB-SubCell"/>
</dbReference>
<dbReference type="STRING" id="3218.A0A2K1KBB6"/>
<evidence type="ECO:0000256" key="1">
    <source>
        <dbReference type="ARBA" id="ARBA00004141"/>
    </source>
</evidence>
<evidence type="ECO:0000256" key="6">
    <source>
        <dbReference type="SAM" id="Phobius"/>
    </source>
</evidence>
<evidence type="ECO:0000256" key="7">
    <source>
        <dbReference type="SAM" id="SignalP"/>
    </source>
</evidence>
<feature type="transmembrane region" description="Helical" evidence="6">
    <location>
        <begin position="276"/>
        <end position="297"/>
    </location>
</feature>
<comment type="subcellular location">
    <subcellularLocation>
        <location evidence="1">Membrane</location>
        <topology evidence="1">Multi-pass membrane protein</topology>
    </subcellularLocation>
</comment>
<reference evidence="9" key="3">
    <citation type="submission" date="2020-12" db="UniProtKB">
        <authorList>
            <consortium name="EnsemblPlants"/>
        </authorList>
    </citation>
    <scope>IDENTIFICATION</scope>
</reference>
<gene>
    <name evidence="8" type="ORF">PHYPA_010252</name>
</gene>
<feature type="transmembrane region" description="Helical" evidence="6">
    <location>
        <begin position="242"/>
        <end position="264"/>
    </location>
</feature>
<dbReference type="GO" id="GO:0080162">
    <property type="term" value="P:endoplasmic reticulum to cytosol auxin transport"/>
    <property type="evidence" value="ECO:0007669"/>
    <property type="project" value="InterPro"/>
</dbReference>
<sequence length="299" mass="32311">MAALPVMKILVMCGIGALLASPKINAFPPDARKHLNKLVVLVFAPCLIFTKLAETVTAEKLIEWWYMPLNVLLSFAIGACVGLVVVKLTRPPHHLENLTIACCSAGNTGNVPLVLISSICEVDDNPFGANLSCSLNGQAYVSFGMWFLALIVGGCVPLKSIFIGSHAPLHFLTDCFAILGDATIPCMNLILGGNLISGIHGSGLQPKTTIGILCTRFFILPLIGCGLVFIVINLKLIPDDPLFHFVLLLQFCMPTAINIGTIAQLHENGELETSMILFWSYTSSVVFLTVWIIFFLAKV</sequence>
<keyword evidence="4 6" id="KW-0472">Membrane</keyword>
<dbReference type="FunCoup" id="A0A2K1KBB6">
    <property type="interactions" value="233"/>
</dbReference>
<dbReference type="Gramene" id="Pp3c7_11130V3.1">
    <property type="protein sequence ID" value="Pp3c7_11130V3.1"/>
    <property type="gene ID" value="Pp3c7_11130"/>
</dbReference>
<keyword evidence="10" id="KW-1185">Reference proteome</keyword>
<reference evidence="8 10" key="2">
    <citation type="journal article" date="2018" name="Plant J.">
        <title>The Physcomitrella patens chromosome-scale assembly reveals moss genome structure and evolution.</title>
        <authorList>
            <person name="Lang D."/>
            <person name="Ullrich K.K."/>
            <person name="Murat F."/>
            <person name="Fuchs J."/>
            <person name="Jenkins J."/>
            <person name="Haas F.B."/>
            <person name="Piednoel M."/>
            <person name="Gundlach H."/>
            <person name="Van Bel M."/>
            <person name="Meyberg R."/>
            <person name="Vives C."/>
            <person name="Morata J."/>
            <person name="Symeonidi A."/>
            <person name="Hiss M."/>
            <person name="Muchero W."/>
            <person name="Kamisugi Y."/>
            <person name="Saleh O."/>
            <person name="Blanc G."/>
            <person name="Decker E.L."/>
            <person name="van Gessel N."/>
            <person name="Grimwood J."/>
            <person name="Hayes R.D."/>
            <person name="Graham S.W."/>
            <person name="Gunter L.E."/>
            <person name="McDaniel S.F."/>
            <person name="Hoernstein S.N.W."/>
            <person name="Larsson A."/>
            <person name="Li F.W."/>
            <person name="Perroud P.F."/>
            <person name="Phillips J."/>
            <person name="Ranjan P."/>
            <person name="Rokshar D.S."/>
            <person name="Rothfels C.J."/>
            <person name="Schneider L."/>
            <person name="Shu S."/>
            <person name="Stevenson D.W."/>
            <person name="Thummler F."/>
            <person name="Tillich M."/>
            <person name="Villarreal Aguilar J.C."/>
            <person name="Widiez T."/>
            <person name="Wong G.K."/>
            <person name="Wymore A."/>
            <person name="Zhang Y."/>
            <person name="Zimmer A.D."/>
            <person name="Quatrano R.S."/>
            <person name="Mayer K.F.X."/>
            <person name="Goodstein D."/>
            <person name="Casacuberta J.M."/>
            <person name="Vandepoele K."/>
            <person name="Reski R."/>
            <person name="Cuming A.C."/>
            <person name="Tuskan G.A."/>
            <person name="Maumus F."/>
            <person name="Salse J."/>
            <person name="Schmutz J."/>
            <person name="Rensing S.A."/>
        </authorList>
    </citation>
    <scope>NUCLEOTIDE SEQUENCE [LARGE SCALE GENOMIC DNA]</scope>
    <source>
        <strain evidence="9 10">cv. Gransden 2004</strain>
    </source>
</reference>
<evidence type="ECO:0000256" key="4">
    <source>
        <dbReference type="ARBA" id="ARBA00023136"/>
    </source>
</evidence>
<feature type="transmembrane region" description="Helical" evidence="6">
    <location>
        <begin position="170"/>
        <end position="190"/>
    </location>
</feature>
<dbReference type="InterPro" id="IPR004776">
    <property type="entry name" value="Mem_transp_PIN-like"/>
</dbReference>
<dbReference type="AlphaFoldDB" id="A0A2K1KBB6"/>
<feature type="transmembrane region" description="Helical" evidence="6">
    <location>
        <begin position="139"/>
        <end position="158"/>
    </location>
</feature>
<dbReference type="InParanoid" id="A0A2K1KBB6"/>
<evidence type="ECO:0000256" key="5">
    <source>
        <dbReference type="ARBA" id="ARBA00023294"/>
    </source>
</evidence>
<dbReference type="PANTHER" id="PTHR31419:SF1">
    <property type="entry name" value="PROTEIN PIN-LIKES 6"/>
    <property type="match status" value="1"/>
</dbReference>
<dbReference type="PaxDb" id="3218-PP1S87_135V6.1"/>
<feature type="signal peptide" evidence="7">
    <location>
        <begin position="1"/>
        <end position="26"/>
    </location>
</feature>
<feature type="transmembrane region" description="Helical" evidence="6">
    <location>
        <begin position="36"/>
        <end position="53"/>
    </location>
</feature>
<evidence type="ECO:0000313" key="9">
    <source>
        <dbReference type="EnsemblPlants" id="Pp3c7_11130V3.1"/>
    </source>
</evidence>
<dbReference type="InterPro" id="IPR039305">
    <property type="entry name" value="PILS2/6"/>
</dbReference>
<dbReference type="EnsemblPlants" id="Pp3c7_11130V3.1">
    <property type="protein sequence ID" value="Pp3c7_11130V3.1"/>
    <property type="gene ID" value="Pp3c7_11130"/>
</dbReference>
<dbReference type="Proteomes" id="UP000006727">
    <property type="component" value="Chromosome 7"/>
</dbReference>
<evidence type="ECO:0000313" key="8">
    <source>
        <dbReference type="EMBL" id="PNR51066.1"/>
    </source>
</evidence>
<feature type="chain" id="PRO_5036042993" evidence="7">
    <location>
        <begin position="27"/>
        <end position="299"/>
    </location>
</feature>
<evidence type="ECO:0000256" key="2">
    <source>
        <dbReference type="ARBA" id="ARBA00022692"/>
    </source>
</evidence>
<dbReference type="EMBL" id="ABEU02000007">
    <property type="protein sequence ID" value="PNR51066.1"/>
    <property type="molecule type" value="Genomic_DNA"/>
</dbReference>
<dbReference type="GO" id="GO:0009734">
    <property type="term" value="P:auxin-activated signaling pathway"/>
    <property type="evidence" value="ECO:0007669"/>
    <property type="project" value="UniProtKB-KW"/>
</dbReference>
<dbReference type="Pfam" id="PF03547">
    <property type="entry name" value="Mem_trans"/>
    <property type="match status" value="2"/>
</dbReference>